<feature type="compositionally biased region" description="Basic and acidic residues" evidence="1">
    <location>
        <begin position="1"/>
        <end position="13"/>
    </location>
</feature>
<dbReference type="RefSeq" id="XP_070313754.1">
    <property type="nucleotide sequence ID" value="XM_070457653.1"/>
</dbReference>
<reference evidence="3" key="2">
    <citation type="submission" date="2025-08" db="UniProtKB">
        <authorList>
            <consortium name="RefSeq"/>
        </authorList>
    </citation>
    <scope>IDENTIFICATION</scope>
    <source>
        <tissue evidence="3">Tongue muscle</tissue>
    </source>
</reference>
<dbReference type="Proteomes" id="UP001652640">
    <property type="component" value="Chromosome 28"/>
</dbReference>
<proteinExistence type="predicted"/>
<organism evidence="2 3">
    <name type="scientific">Odocoileus virginianus</name>
    <name type="common">White-tailed deer</name>
    <dbReference type="NCBI Taxonomy" id="9874"/>
    <lineage>
        <taxon>Eukaryota</taxon>
        <taxon>Metazoa</taxon>
        <taxon>Chordata</taxon>
        <taxon>Craniata</taxon>
        <taxon>Vertebrata</taxon>
        <taxon>Euteleostomi</taxon>
        <taxon>Mammalia</taxon>
        <taxon>Eutheria</taxon>
        <taxon>Laurasiatheria</taxon>
        <taxon>Artiodactyla</taxon>
        <taxon>Ruminantia</taxon>
        <taxon>Pecora</taxon>
        <taxon>Cervidae</taxon>
        <taxon>Odocoileinae</taxon>
        <taxon>Odocoileus</taxon>
    </lineage>
</organism>
<dbReference type="GeneID" id="110145937"/>
<evidence type="ECO:0000313" key="3">
    <source>
        <dbReference type="RefSeq" id="XP_070313754.1"/>
    </source>
</evidence>
<reference evidence="2" key="1">
    <citation type="journal article" date="2022" name="J. Hered.">
        <title>A De Novo Chromosome-Level Genome Assembly of the White-Tailed Deer, Odocoileus Virginianus.</title>
        <authorList>
            <person name="London E.W."/>
            <person name="Roca A.L."/>
            <person name="Novakofski J.E."/>
            <person name="Mateus-Pinilla N.E."/>
        </authorList>
    </citation>
    <scope>NUCLEOTIDE SEQUENCE [LARGE SCALE GENOMIC DNA]</scope>
</reference>
<evidence type="ECO:0000313" key="2">
    <source>
        <dbReference type="Proteomes" id="UP001652640"/>
    </source>
</evidence>
<protein>
    <submittedName>
        <fullName evidence="3">Uncharacterized protein isoform X3</fullName>
    </submittedName>
</protein>
<evidence type="ECO:0000256" key="1">
    <source>
        <dbReference type="SAM" id="MobiDB-lite"/>
    </source>
</evidence>
<accession>A0ABM4HDV9</accession>
<feature type="compositionally biased region" description="Polar residues" evidence="1">
    <location>
        <begin position="240"/>
        <end position="255"/>
    </location>
</feature>
<name>A0ABM4HDV9_ODOVR</name>
<feature type="region of interest" description="Disordered" evidence="1">
    <location>
        <begin position="1"/>
        <end position="22"/>
    </location>
</feature>
<gene>
    <name evidence="3" type="primary">LOC110145937</name>
</gene>
<keyword evidence="2" id="KW-1185">Reference proteome</keyword>
<feature type="region of interest" description="Disordered" evidence="1">
    <location>
        <begin position="238"/>
        <end position="266"/>
    </location>
</feature>
<sequence>MHSTETTERKSEDQDTMTPPCVFDSARKRADLTAWPCTLLVTAGGGPLGASQTHHPTSGLSPAAPAGQTLGLWNGNQLPLPQASEGNCGTPQICSEVEAWSPGPTSECSEVTCAPWGPCRWPRRPSPLGPRCSPITRAAWPCAALAPVSGSMSEAPRHWSWATPPAHGAVDGGVTAETPEVTVPGSWGQGAGPPGLSPRRFYPKPGAGLCLATSHLHFQVRPLPSSRVVLQAERLRSPRRQQQVAQTIQTPSSAPAGSAPGCRCPPPPTATRNAVGKTTSIQGSQQFERAEFLCPL</sequence>